<dbReference type="EMBL" id="FMJD01000009">
    <property type="protein sequence ID" value="SCM77681.1"/>
    <property type="molecule type" value="Genomic_DNA"/>
</dbReference>
<feature type="compositionally biased region" description="Low complexity" evidence="2">
    <location>
        <begin position="80"/>
        <end position="90"/>
    </location>
</feature>
<dbReference type="InterPro" id="IPR036388">
    <property type="entry name" value="WH-like_DNA-bd_sf"/>
</dbReference>
<dbReference type="InterPro" id="IPR043129">
    <property type="entry name" value="ATPase_NBD"/>
</dbReference>
<evidence type="ECO:0000259" key="3">
    <source>
        <dbReference type="Pfam" id="PF01047"/>
    </source>
</evidence>
<reference evidence="4" key="1">
    <citation type="submission" date="2016-08" db="EMBL/GenBank/DDBJ databases">
        <authorList>
            <person name="Seilhamer J.J."/>
        </authorList>
    </citation>
    <scope>NUCLEOTIDE SEQUENCE</scope>
    <source>
        <strain evidence="4">86</strain>
    </source>
</reference>
<proteinExistence type="inferred from homology"/>
<feature type="domain" description="HTH marR-type" evidence="3">
    <location>
        <begin position="113"/>
        <end position="156"/>
    </location>
</feature>
<keyword evidence="4" id="KW-0808">Transferase</keyword>
<feature type="region of interest" description="Disordered" evidence="2">
    <location>
        <begin position="15"/>
        <end position="35"/>
    </location>
</feature>
<dbReference type="SUPFAM" id="SSF53067">
    <property type="entry name" value="Actin-like ATPase domain"/>
    <property type="match status" value="1"/>
</dbReference>
<dbReference type="Gene3D" id="1.10.10.10">
    <property type="entry name" value="Winged helix-like DNA-binding domain superfamily/Winged helix DNA-binding domain"/>
    <property type="match status" value="1"/>
</dbReference>
<keyword evidence="4" id="KW-0418">Kinase</keyword>
<dbReference type="CDD" id="cd00090">
    <property type="entry name" value="HTH_ARSR"/>
    <property type="match status" value="1"/>
</dbReference>
<dbReference type="InterPro" id="IPR011991">
    <property type="entry name" value="ArsR-like_HTH"/>
</dbReference>
<evidence type="ECO:0000256" key="1">
    <source>
        <dbReference type="ARBA" id="ARBA00006479"/>
    </source>
</evidence>
<evidence type="ECO:0000313" key="4">
    <source>
        <dbReference type="EMBL" id="SCM77681.1"/>
    </source>
</evidence>
<dbReference type="Pfam" id="PF01047">
    <property type="entry name" value="MarR"/>
    <property type="match status" value="1"/>
</dbReference>
<name>A0A212LJG0_9HYPH</name>
<sequence length="454" mass="47104">MPRARQDARLFFINFDEHDSLQPEQEKEAGPQAPEDTLPWEADGTLLSGGIVVSLGYSPGKPHFGRAEADAEVRTMTGTVRSTTTRLGRTPPSIKDGPGINHGDIADHNSRIVLELLRVFGALTRRDLSQRLGLTEPAITGILRRLEGRGLVTSRRQAGASRYPVTEFMMRPQGCVALGLRLARRAASAVLIDAAGDVIAERRDVLPEGLIAAGKELLALKPAEAEVLGVGAALSPDDGIGIDEVRAAFAPLTVLANADSATAATAERLIGAGDRDGGFVSILVTRSGVRAGLSIGGRPFHGMHGFAGGIGAMRTGQDRAPLAEGLSPDRLDAAIAADGDREAAIAAWAHEAADHLLDAVVAISGVVVPGLIVIGGDLPDAAIDAVVAEIEAAPMAIGGRPTTTSWMPPLCRSPLPAAGVALGAALLPIVEFLLPDPRRLRETPAQAEGGAARA</sequence>
<accession>A0A212LJG0</accession>
<dbReference type="Gene3D" id="3.30.420.40">
    <property type="match status" value="1"/>
</dbReference>
<dbReference type="SUPFAM" id="SSF46785">
    <property type="entry name" value="Winged helix' DNA-binding domain"/>
    <property type="match status" value="1"/>
</dbReference>
<dbReference type="GO" id="GO:0016301">
    <property type="term" value="F:kinase activity"/>
    <property type="evidence" value="ECO:0007669"/>
    <property type="project" value="UniProtKB-KW"/>
</dbReference>
<dbReference type="AlphaFoldDB" id="A0A212LJG0"/>
<dbReference type="PANTHER" id="PTHR18964:SF149">
    <property type="entry name" value="BIFUNCTIONAL UDP-N-ACETYLGLUCOSAMINE 2-EPIMERASE_N-ACETYLMANNOSAMINE KINASE"/>
    <property type="match status" value="1"/>
</dbReference>
<dbReference type="PANTHER" id="PTHR18964">
    <property type="entry name" value="ROK (REPRESSOR, ORF, KINASE) FAMILY"/>
    <property type="match status" value="1"/>
</dbReference>
<dbReference type="InterPro" id="IPR036390">
    <property type="entry name" value="WH_DNA-bd_sf"/>
</dbReference>
<organism evidence="4">
    <name type="scientific">uncultured Pleomorphomonas sp</name>
    <dbReference type="NCBI Taxonomy" id="442121"/>
    <lineage>
        <taxon>Bacteria</taxon>
        <taxon>Pseudomonadati</taxon>
        <taxon>Pseudomonadota</taxon>
        <taxon>Alphaproteobacteria</taxon>
        <taxon>Hyphomicrobiales</taxon>
        <taxon>Pleomorphomonadaceae</taxon>
        <taxon>Pleomorphomonas</taxon>
        <taxon>environmental samples</taxon>
    </lineage>
</organism>
<dbReference type="GO" id="GO:0003700">
    <property type="term" value="F:DNA-binding transcription factor activity"/>
    <property type="evidence" value="ECO:0007669"/>
    <property type="project" value="InterPro"/>
</dbReference>
<dbReference type="InterPro" id="IPR000835">
    <property type="entry name" value="HTH_MarR-typ"/>
</dbReference>
<feature type="region of interest" description="Disordered" evidence="2">
    <location>
        <begin position="80"/>
        <end position="102"/>
    </location>
</feature>
<gene>
    <name evidence="4" type="ORF">KL86PLE_50010</name>
</gene>
<comment type="similarity">
    <text evidence="1">Belongs to the ROK (NagC/XylR) family.</text>
</comment>
<dbReference type="InterPro" id="IPR000600">
    <property type="entry name" value="ROK"/>
</dbReference>
<protein>
    <submittedName>
        <fullName evidence="4">Transcriptional regulator/sugar kinase (Modular protein)</fullName>
    </submittedName>
</protein>
<evidence type="ECO:0000256" key="2">
    <source>
        <dbReference type="SAM" id="MobiDB-lite"/>
    </source>
</evidence>
<feature type="compositionally biased region" description="Basic and acidic residues" evidence="2">
    <location>
        <begin position="15"/>
        <end position="29"/>
    </location>
</feature>